<dbReference type="InterPro" id="IPR027417">
    <property type="entry name" value="P-loop_NTPase"/>
</dbReference>
<comment type="catalytic activity">
    <reaction evidence="7">
        <text>ATP + H2O = ADP + phosphate + H(+)</text>
        <dbReference type="Rhea" id="RHEA:13065"/>
        <dbReference type="ChEBI" id="CHEBI:15377"/>
        <dbReference type="ChEBI" id="CHEBI:15378"/>
        <dbReference type="ChEBI" id="CHEBI:30616"/>
        <dbReference type="ChEBI" id="CHEBI:43474"/>
        <dbReference type="ChEBI" id="CHEBI:456216"/>
        <dbReference type="EC" id="5.6.2.3"/>
    </reaction>
</comment>
<dbReference type="SMART" id="SM00491">
    <property type="entry name" value="HELICc2"/>
    <property type="match status" value="1"/>
</dbReference>
<evidence type="ECO:0000256" key="3">
    <source>
        <dbReference type="ARBA" id="ARBA00022801"/>
    </source>
</evidence>
<dbReference type="PROSITE" id="PS51193">
    <property type="entry name" value="HELICASE_ATP_BIND_2"/>
    <property type="match status" value="1"/>
</dbReference>
<dbReference type="Pfam" id="PF13307">
    <property type="entry name" value="Helicase_C_2"/>
    <property type="match status" value="1"/>
</dbReference>
<keyword evidence="4" id="KW-0067">ATP-binding</keyword>
<organism evidence="10 11">
    <name type="scientific">Actinomycetospora endophytica</name>
    <dbReference type="NCBI Taxonomy" id="2291215"/>
    <lineage>
        <taxon>Bacteria</taxon>
        <taxon>Bacillati</taxon>
        <taxon>Actinomycetota</taxon>
        <taxon>Actinomycetes</taxon>
        <taxon>Pseudonocardiales</taxon>
        <taxon>Pseudonocardiaceae</taxon>
        <taxon>Actinomycetospora</taxon>
    </lineage>
</organism>
<evidence type="ECO:0000256" key="1">
    <source>
        <dbReference type="ARBA" id="ARBA00001966"/>
    </source>
</evidence>
<protein>
    <recommendedName>
        <fullName evidence="6">DNA 5'-3' helicase</fullName>
        <ecNumber evidence="6">5.6.2.3</ecNumber>
    </recommendedName>
</protein>
<name>A0ABS8P858_9PSEU</name>
<dbReference type="InterPro" id="IPR006555">
    <property type="entry name" value="ATP-dep_Helicase_C"/>
</dbReference>
<proteinExistence type="inferred from homology"/>
<dbReference type="SUPFAM" id="SSF52540">
    <property type="entry name" value="P-loop containing nucleoside triphosphate hydrolases"/>
    <property type="match status" value="1"/>
</dbReference>
<evidence type="ECO:0000256" key="8">
    <source>
        <dbReference type="SAM" id="MobiDB-lite"/>
    </source>
</evidence>
<feature type="region of interest" description="Disordered" evidence="8">
    <location>
        <begin position="444"/>
        <end position="465"/>
    </location>
</feature>
<evidence type="ECO:0000256" key="6">
    <source>
        <dbReference type="ARBA" id="ARBA00044969"/>
    </source>
</evidence>
<dbReference type="Pfam" id="PF00270">
    <property type="entry name" value="DEAD"/>
    <property type="match status" value="1"/>
</dbReference>
<dbReference type="InterPro" id="IPR014013">
    <property type="entry name" value="Helic_SF1/SF2_ATP-bd_DinG/Rad3"/>
</dbReference>
<keyword evidence="2" id="KW-0547">Nucleotide-binding</keyword>
<evidence type="ECO:0000313" key="11">
    <source>
        <dbReference type="Proteomes" id="UP001199469"/>
    </source>
</evidence>
<sequence>MAQLADAAVSESPSVADLLATAVEALGGSEREGQQDMATAVERALRTGEHLAVQAGTGTGKSLAYLVPAIRHALEADQAVVVSTATIALQAQLVDRDLPRLTKALQPVMGREPTFAILKGRGNYLCRHKIESGAQAEDPGDDQLFDPFQVSALGRQVTRLHEWAEQTKTGDRDELVPGVPDRAWRQVSVTARECLGASRCPVAEDCFSELARHKAGRSDVVVTNHALLAIDAIEGRAVLPEHDVVVVDEAHNLVDRVTSVATGELTSSGAAAAARRCAKLVDQALSDQLLDAAEGLDTVLTDAPVGRWESMPETVGRMLSSIRNAAWACKQALGPEREKGTKENDADAAARRFATALVEEVHDVAGRLLAAFDREDPATRPDVVWQSERELNSTAVRTLHVAPLSVAGLLAARLFGQSTVVLTSATLVLGGSFDALARQWGLPASGSETTPKELPPDDGGGHGNDPATNLVWHGLDVGSPFAHAKAGILYVARHLPPPGRDGLSPAMLDEIDGLVRAAGGRALGLFSSMRAAKQAAEDLRGRWDGTVLCQGDDATNTLVQKFAAETGSVLFGTISLWQGVDVPGESLQLVMIDRIPFPRPDDPLVAARQRAVDARGGNGFLTVSATHAALLLAQGAGRLLRGTGDKGVVAILDSRVATKQYGGFLRGSLPPFWSTQDPKIVRGALERLRDAD</sequence>
<dbReference type="InterPro" id="IPR011545">
    <property type="entry name" value="DEAD/DEAH_box_helicase_dom"/>
</dbReference>
<dbReference type="InterPro" id="IPR014001">
    <property type="entry name" value="Helicase_ATP-bd"/>
</dbReference>
<comment type="similarity">
    <text evidence="5">Belongs to the helicase family. DinG subfamily.</text>
</comment>
<evidence type="ECO:0000256" key="4">
    <source>
        <dbReference type="ARBA" id="ARBA00022840"/>
    </source>
</evidence>
<dbReference type="InterPro" id="IPR045028">
    <property type="entry name" value="DinG/Rad3-like"/>
</dbReference>
<evidence type="ECO:0000256" key="5">
    <source>
        <dbReference type="ARBA" id="ARBA00038058"/>
    </source>
</evidence>
<evidence type="ECO:0000313" key="10">
    <source>
        <dbReference type="EMBL" id="MCD2194457.1"/>
    </source>
</evidence>
<feature type="domain" description="Helicase ATP-binding" evidence="9">
    <location>
        <begin position="20"/>
        <end position="310"/>
    </location>
</feature>
<comment type="cofactor">
    <cofactor evidence="1">
        <name>[4Fe-4S] cluster</name>
        <dbReference type="ChEBI" id="CHEBI:49883"/>
    </cofactor>
</comment>
<dbReference type="Proteomes" id="UP001199469">
    <property type="component" value="Unassembled WGS sequence"/>
</dbReference>
<keyword evidence="3" id="KW-0378">Hydrolase</keyword>
<accession>A0ABS8P858</accession>
<reference evidence="10 11" key="1">
    <citation type="submission" date="2021-11" db="EMBL/GenBank/DDBJ databases">
        <title>Draft genome sequence of Actinomycetospora sp. SF1 isolated from the rhizosphere soil.</title>
        <authorList>
            <person name="Duangmal K."/>
            <person name="Chantavorakit T."/>
        </authorList>
    </citation>
    <scope>NUCLEOTIDE SEQUENCE [LARGE SCALE GENOMIC DNA]</scope>
    <source>
        <strain evidence="10 11">TBRC 5722</strain>
    </source>
</reference>
<keyword evidence="10" id="KW-0347">Helicase</keyword>
<dbReference type="EC" id="5.6.2.3" evidence="6"/>
<gene>
    <name evidence="10" type="ORF">LQ327_13865</name>
</gene>
<comment type="caution">
    <text evidence="10">The sequence shown here is derived from an EMBL/GenBank/DDBJ whole genome shotgun (WGS) entry which is preliminary data.</text>
</comment>
<dbReference type="SMART" id="SM00487">
    <property type="entry name" value="DEXDc"/>
    <property type="match status" value="1"/>
</dbReference>
<evidence type="ECO:0000256" key="2">
    <source>
        <dbReference type="ARBA" id="ARBA00022741"/>
    </source>
</evidence>
<dbReference type="EMBL" id="JAJNDB010000002">
    <property type="protein sequence ID" value="MCD2194457.1"/>
    <property type="molecule type" value="Genomic_DNA"/>
</dbReference>
<dbReference type="RefSeq" id="WP_230734444.1">
    <property type="nucleotide sequence ID" value="NZ_JAJNDB010000002.1"/>
</dbReference>
<dbReference type="GO" id="GO:0004386">
    <property type="term" value="F:helicase activity"/>
    <property type="evidence" value="ECO:0007669"/>
    <property type="project" value="UniProtKB-KW"/>
</dbReference>
<keyword evidence="11" id="KW-1185">Reference proteome</keyword>
<evidence type="ECO:0000256" key="7">
    <source>
        <dbReference type="ARBA" id="ARBA00048954"/>
    </source>
</evidence>
<dbReference type="PANTHER" id="PTHR11472:SF34">
    <property type="entry name" value="REGULATOR OF TELOMERE ELONGATION HELICASE 1"/>
    <property type="match status" value="1"/>
</dbReference>
<dbReference type="Gene3D" id="3.40.50.300">
    <property type="entry name" value="P-loop containing nucleotide triphosphate hydrolases"/>
    <property type="match status" value="2"/>
</dbReference>
<evidence type="ECO:0000259" key="9">
    <source>
        <dbReference type="PROSITE" id="PS51193"/>
    </source>
</evidence>
<dbReference type="PANTHER" id="PTHR11472">
    <property type="entry name" value="DNA REPAIR DEAD HELICASE RAD3/XP-D SUBFAMILY MEMBER"/>
    <property type="match status" value="1"/>
</dbReference>